<proteinExistence type="predicted"/>
<organism evidence="1 2">
    <name type="scientific">Labrys wisconsinensis</name>
    <dbReference type="NCBI Taxonomy" id="425677"/>
    <lineage>
        <taxon>Bacteria</taxon>
        <taxon>Pseudomonadati</taxon>
        <taxon>Pseudomonadota</taxon>
        <taxon>Alphaproteobacteria</taxon>
        <taxon>Hyphomicrobiales</taxon>
        <taxon>Xanthobacteraceae</taxon>
        <taxon>Labrys</taxon>
    </lineage>
</organism>
<reference evidence="1 2" key="1">
    <citation type="submission" date="2023-07" db="EMBL/GenBank/DDBJ databases">
        <title>Genomic Encyclopedia of Type Strains, Phase IV (KMG-IV): sequencing the most valuable type-strain genomes for metagenomic binning, comparative biology and taxonomic classification.</title>
        <authorList>
            <person name="Goeker M."/>
        </authorList>
    </citation>
    <scope>NUCLEOTIDE SEQUENCE [LARGE SCALE GENOMIC DNA]</scope>
    <source>
        <strain evidence="1 2">DSM 19619</strain>
    </source>
</reference>
<accession>A0ABU0J975</accession>
<evidence type="ECO:0000313" key="1">
    <source>
        <dbReference type="EMBL" id="MDQ0470831.1"/>
    </source>
</evidence>
<dbReference type="RefSeq" id="WP_307275106.1">
    <property type="nucleotide sequence ID" value="NZ_JAUSVX010000007.1"/>
</dbReference>
<name>A0ABU0J975_9HYPH</name>
<dbReference type="EMBL" id="JAUSVX010000007">
    <property type="protein sequence ID" value="MDQ0470831.1"/>
    <property type="molecule type" value="Genomic_DNA"/>
</dbReference>
<evidence type="ECO:0000313" key="2">
    <source>
        <dbReference type="Proteomes" id="UP001242480"/>
    </source>
</evidence>
<keyword evidence="2" id="KW-1185">Reference proteome</keyword>
<dbReference type="Proteomes" id="UP001242480">
    <property type="component" value="Unassembled WGS sequence"/>
</dbReference>
<protein>
    <submittedName>
        <fullName evidence="1">Uncharacterized protein</fullName>
    </submittedName>
</protein>
<comment type="caution">
    <text evidence="1">The sequence shown here is derived from an EMBL/GenBank/DDBJ whole genome shotgun (WGS) entry which is preliminary data.</text>
</comment>
<gene>
    <name evidence="1" type="ORF">QO011_003850</name>
</gene>
<sequence>MAISVSCPWRLLDEGDEHDAFQRRYDIEVAGAHPLARSSGMIVARSDANDDVLVETSDGRFAIVHLTWSDSGLGYPRFALYETDEAVSRFIKDEIDRS</sequence>